<keyword evidence="3" id="KW-1185">Reference proteome</keyword>
<dbReference type="EMBL" id="KK101000">
    <property type="protein sequence ID" value="KIZ02659.1"/>
    <property type="molecule type" value="Genomic_DNA"/>
</dbReference>
<dbReference type="KEGG" id="mng:MNEG_5295"/>
<organism evidence="2 3">
    <name type="scientific">Monoraphidium neglectum</name>
    <dbReference type="NCBI Taxonomy" id="145388"/>
    <lineage>
        <taxon>Eukaryota</taxon>
        <taxon>Viridiplantae</taxon>
        <taxon>Chlorophyta</taxon>
        <taxon>core chlorophytes</taxon>
        <taxon>Chlorophyceae</taxon>
        <taxon>CS clade</taxon>
        <taxon>Sphaeropleales</taxon>
        <taxon>Selenastraceae</taxon>
        <taxon>Monoraphidium</taxon>
    </lineage>
</organism>
<gene>
    <name evidence="2" type="ORF">MNEG_5295</name>
</gene>
<evidence type="ECO:0000256" key="1">
    <source>
        <dbReference type="SAM" id="MobiDB-lite"/>
    </source>
</evidence>
<feature type="compositionally biased region" description="Basic and acidic residues" evidence="1">
    <location>
        <begin position="139"/>
        <end position="172"/>
    </location>
</feature>
<evidence type="ECO:0000313" key="2">
    <source>
        <dbReference type="EMBL" id="KIZ02659.1"/>
    </source>
</evidence>
<name>A0A0D2L764_9CHLO</name>
<proteinExistence type="predicted"/>
<dbReference type="RefSeq" id="XP_013901678.1">
    <property type="nucleotide sequence ID" value="XM_014046224.1"/>
</dbReference>
<evidence type="ECO:0000313" key="3">
    <source>
        <dbReference type="Proteomes" id="UP000054498"/>
    </source>
</evidence>
<sequence>MAISTAQRGLRGLLVPSVLPATSIRAFTTQNQEQERGASRGPGPAARSVAQEHQPGVWPPRSPDAPSDPVDAAGNRGSNPEASIRRAGWRASMTLQDQYDAPEQEKGKGYAKVIPEMVQSAAARVKDAVESAVGLGPQDKYEEASRQLRHDVEGIREGEGEGARDQGGRVKK</sequence>
<accession>A0A0D2L764</accession>
<protein>
    <submittedName>
        <fullName evidence="2">Uncharacterized protein</fullName>
    </submittedName>
</protein>
<feature type="region of interest" description="Disordered" evidence="1">
    <location>
        <begin position="132"/>
        <end position="172"/>
    </location>
</feature>
<dbReference type="GeneID" id="25738172"/>
<reference evidence="2 3" key="1">
    <citation type="journal article" date="2013" name="BMC Genomics">
        <title>Reconstruction of the lipid metabolism for the microalga Monoraphidium neglectum from its genome sequence reveals characteristics suitable for biofuel production.</title>
        <authorList>
            <person name="Bogen C."/>
            <person name="Al-Dilaimi A."/>
            <person name="Albersmeier A."/>
            <person name="Wichmann J."/>
            <person name="Grundmann M."/>
            <person name="Rupp O."/>
            <person name="Lauersen K.J."/>
            <person name="Blifernez-Klassen O."/>
            <person name="Kalinowski J."/>
            <person name="Goesmann A."/>
            <person name="Mussgnug J.H."/>
            <person name="Kruse O."/>
        </authorList>
    </citation>
    <scope>NUCLEOTIDE SEQUENCE [LARGE SCALE GENOMIC DNA]</scope>
    <source>
        <strain evidence="2 3">SAG 48.87</strain>
    </source>
</reference>
<dbReference type="Proteomes" id="UP000054498">
    <property type="component" value="Unassembled WGS sequence"/>
</dbReference>
<feature type="region of interest" description="Disordered" evidence="1">
    <location>
        <begin position="25"/>
        <end position="90"/>
    </location>
</feature>
<dbReference type="AlphaFoldDB" id="A0A0D2L764"/>